<accession>A0ABS8SBZ4</accession>
<comment type="caution">
    <text evidence="1">The sequence shown here is derived from an EMBL/GenBank/DDBJ whole genome shotgun (WGS) entry which is preliminary data.</text>
</comment>
<reference evidence="1 2" key="1">
    <citation type="journal article" date="2021" name="BMC Genomics">
        <title>Datura genome reveals duplications of psychoactive alkaloid biosynthetic genes and high mutation rate following tissue culture.</title>
        <authorList>
            <person name="Rajewski A."/>
            <person name="Carter-House D."/>
            <person name="Stajich J."/>
            <person name="Litt A."/>
        </authorList>
    </citation>
    <scope>NUCLEOTIDE SEQUENCE [LARGE SCALE GENOMIC DNA]</scope>
    <source>
        <strain evidence="1">AR-01</strain>
    </source>
</reference>
<gene>
    <name evidence="1" type="ORF">HAX54_031340</name>
</gene>
<name>A0ABS8SBZ4_DATST</name>
<keyword evidence="2" id="KW-1185">Reference proteome</keyword>
<protein>
    <submittedName>
        <fullName evidence="1">Uncharacterized protein</fullName>
    </submittedName>
</protein>
<feature type="non-terminal residue" evidence="1">
    <location>
        <position position="1"/>
    </location>
</feature>
<sequence>VRIDCTHGYVQSTIGLDFSNSCDFDYYLSSARKNVTISADDTPDILSWWSARGSIF</sequence>
<dbReference type="Proteomes" id="UP000823775">
    <property type="component" value="Unassembled WGS sequence"/>
</dbReference>
<proteinExistence type="predicted"/>
<evidence type="ECO:0000313" key="2">
    <source>
        <dbReference type="Proteomes" id="UP000823775"/>
    </source>
</evidence>
<organism evidence="1 2">
    <name type="scientific">Datura stramonium</name>
    <name type="common">Jimsonweed</name>
    <name type="synonym">Common thornapple</name>
    <dbReference type="NCBI Taxonomy" id="4076"/>
    <lineage>
        <taxon>Eukaryota</taxon>
        <taxon>Viridiplantae</taxon>
        <taxon>Streptophyta</taxon>
        <taxon>Embryophyta</taxon>
        <taxon>Tracheophyta</taxon>
        <taxon>Spermatophyta</taxon>
        <taxon>Magnoliopsida</taxon>
        <taxon>eudicotyledons</taxon>
        <taxon>Gunneridae</taxon>
        <taxon>Pentapetalae</taxon>
        <taxon>asterids</taxon>
        <taxon>lamiids</taxon>
        <taxon>Solanales</taxon>
        <taxon>Solanaceae</taxon>
        <taxon>Solanoideae</taxon>
        <taxon>Datureae</taxon>
        <taxon>Datura</taxon>
    </lineage>
</organism>
<dbReference type="EMBL" id="JACEIK010000397">
    <property type="protein sequence ID" value="MCD7456343.1"/>
    <property type="molecule type" value="Genomic_DNA"/>
</dbReference>
<evidence type="ECO:0000313" key="1">
    <source>
        <dbReference type="EMBL" id="MCD7456343.1"/>
    </source>
</evidence>